<name>A0A8J3E9K5_9GAMM</name>
<dbReference type="Proteomes" id="UP000636949">
    <property type="component" value="Unassembled WGS sequence"/>
</dbReference>
<keyword evidence="2" id="KW-1185">Reference proteome</keyword>
<comment type="caution">
    <text evidence="1">The sequence shown here is derived from an EMBL/GenBank/DDBJ whole genome shotgun (WGS) entry which is preliminary data.</text>
</comment>
<evidence type="ECO:0000313" key="1">
    <source>
        <dbReference type="EMBL" id="GGG02054.1"/>
    </source>
</evidence>
<protein>
    <submittedName>
        <fullName evidence="1">Uncharacterized protein</fullName>
    </submittedName>
</protein>
<reference evidence="1" key="2">
    <citation type="submission" date="2020-09" db="EMBL/GenBank/DDBJ databases">
        <authorList>
            <person name="Sun Q."/>
            <person name="Zhou Y."/>
        </authorList>
    </citation>
    <scope>NUCLEOTIDE SEQUENCE</scope>
    <source>
        <strain evidence="1">CGMCC 1.15758</strain>
    </source>
</reference>
<dbReference type="AlphaFoldDB" id="A0A8J3E9K5"/>
<gene>
    <name evidence="1" type="ORF">GCM10010995_19410</name>
</gene>
<sequence length="54" mass="6090">MGQPCNYMQLLFTVIACNNPKILTRPEFGIKILDLKGFYGVKISNSYGNFSRST</sequence>
<dbReference type="EMBL" id="BMJS01000023">
    <property type="protein sequence ID" value="GGG02054.1"/>
    <property type="molecule type" value="Genomic_DNA"/>
</dbReference>
<reference evidence="1" key="1">
    <citation type="journal article" date="2014" name="Int. J. Syst. Evol. Microbiol.">
        <title>Complete genome sequence of Corynebacterium casei LMG S-19264T (=DSM 44701T), isolated from a smear-ripened cheese.</title>
        <authorList>
            <consortium name="US DOE Joint Genome Institute (JGI-PGF)"/>
            <person name="Walter F."/>
            <person name="Albersmeier A."/>
            <person name="Kalinowski J."/>
            <person name="Ruckert C."/>
        </authorList>
    </citation>
    <scope>NUCLEOTIDE SEQUENCE</scope>
    <source>
        <strain evidence="1">CGMCC 1.15758</strain>
    </source>
</reference>
<organism evidence="1 2">
    <name type="scientific">Cysteiniphilum litorale</name>
    <dbReference type="NCBI Taxonomy" id="2056700"/>
    <lineage>
        <taxon>Bacteria</taxon>
        <taxon>Pseudomonadati</taxon>
        <taxon>Pseudomonadota</taxon>
        <taxon>Gammaproteobacteria</taxon>
        <taxon>Thiotrichales</taxon>
        <taxon>Fastidiosibacteraceae</taxon>
        <taxon>Cysteiniphilum</taxon>
    </lineage>
</organism>
<evidence type="ECO:0000313" key="2">
    <source>
        <dbReference type="Proteomes" id="UP000636949"/>
    </source>
</evidence>
<proteinExistence type="predicted"/>
<accession>A0A8J3E9K5</accession>